<evidence type="ECO:0000313" key="5">
    <source>
        <dbReference type="Proteomes" id="UP000325577"/>
    </source>
</evidence>
<dbReference type="Proteomes" id="UP000325577">
    <property type="component" value="Linkage Group LG3"/>
</dbReference>
<dbReference type="SUPFAM" id="SSF53098">
    <property type="entry name" value="Ribonuclease H-like"/>
    <property type="match status" value="1"/>
</dbReference>
<organism evidence="4 5">
    <name type="scientific">Nyssa sinensis</name>
    <dbReference type="NCBI Taxonomy" id="561372"/>
    <lineage>
        <taxon>Eukaryota</taxon>
        <taxon>Viridiplantae</taxon>
        <taxon>Streptophyta</taxon>
        <taxon>Embryophyta</taxon>
        <taxon>Tracheophyta</taxon>
        <taxon>Spermatophyta</taxon>
        <taxon>Magnoliopsida</taxon>
        <taxon>eudicotyledons</taxon>
        <taxon>Gunneridae</taxon>
        <taxon>Pentapetalae</taxon>
        <taxon>asterids</taxon>
        <taxon>Cornales</taxon>
        <taxon>Nyssaceae</taxon>
        <taxon>Nyssa</taxon>
    </lineage>
</organism>
<dbReference type="PANTHER" id="PTHR13620:SF105">
    <property type="entry name" value="OS01G0737700 PROTEIN"/>
    <property type="match status" value="1"/>
</dbReference>
<keyword evidence="5" id="KW-1185">Reference proteome</keyword>
<dbReference type="GO" id="GO:0005737">
    <property type="term" value="C:cytoplasm"/>
    <property type="evidence" value="ECO:0007669"/>
    <property type="project" value="TreeGrafter"/>
</dbReference>
<dbReference type="AlphaFoldDB" id="A0A5J5AAL2"/>
<keyword evidence="1" id="KW-0540">Nuclease</keyword>
<evidence type="ECO:0000256" key="1">
    <source>
        <dbReference type="ARBA" id="ARBA00022722"/>
    </source>
</evidence>
<keyword evidence="2" id="KW-0378">Hydrolase</keyword>
<dbReference type="InterPro" id="IPR002562">
    <property type="entry name" value="3'-5'_exonuclease_dom"/>
</dbReference>
<dbReference type="InterPro" id="IPR012337">
    <property type="entry name" value="RNaseH-like_sf"/>
</dbReference>
<dbReference type="GO" id="GO:0005634">
    <property type="term" value="C:nucleus"/>
    <property type="evidence" value="ECO:0007669"/>
    <property type="project" value="TreeGrafter"/>
</dbReference>
<protein>
    <recommendedName>
        <fullName evidence="3">3'-5' exonuclease domain-containing protein</fullName>
    </recommendedName>
</protein>
<dbReference type="SMART" id="SM00474">
    <property type="entry name" value="35EXOc"/>
    <property type="match status" value="1"/>
</dbReference>
<dbReference type="FunFam" id="3.30.420.10:FF:000054">
    <property type="entry name" value="Werner Syndrome-like exonuclease"/>
    <property type="match status" value="1"/>
</dbReference>
<sequence length="216" mass="24428">MTIGIQKFDLPYFSFELYDVTFFGDTIKTLVTATPSIVDTWISDMERLHSARLHKLIVGLDIEWRPGPNPAATLQLCVGRNCLIFQLIVAPEIPQSLRNFLLDYTFVGVGIGNDVQKLQDAYGLDVSNTVDLCYLAASEFGENWLRSAGLARLAGEVLGKNFEKPRWVTLSDWDDAWLSHDQIQYACVDAFVSFEIGRCLNAVFRNVFLMKIMESF</sequence>
<dbReference type="OrthoDB" id="1920326at2759"/>
<name>A0A5J5AAL2_9ASTE</name>
<dbReference type="PANTHER" id="PTHR13620">
    <property type="entry name" value="3-5 EXONUCLEASE"/>
    <property type="match status" value="1"/>
</dbReference>
<accession>A0A5J5AAL2</accession>
<evidence type="ECO:0000259" key="3">
    <source>
        <dbReference type="SMART" id="SM00474"/>
    </source>
</evidence>
<dbReference type="Pfam" id="PF01612">
    <property type="entry name" value="DNA_pol_A_exo1"/>
    <property type="match status" value="1"/>
</dbReference>
<dbReference type="CDD" id="cd06141">
    <property type="entry name" value="WRN_exo"/>
    <property type="match status" value="1"/>
</dbReference>
<gene>
    <name evidence="4" type="ORF">F0562_008436</name>
</gene>
<evidence type="ECO:0000256" key="2">
    <source>
        <dbReference type="ARBA" id="ARBA00022801"/>
    </source>
</evidence>
<proteinExistence type="predicted"/>
<dbReference type="InterPro" id="IPR051132">
    <property type="entry name" value="3-5_Exonuclease_domain"/>
</dbReference>
<reference evidence="4 5" key="1">
    <citation type="submission" date="2019-09" db="EMBL/GenBank/DDBJ databases">
        <title>A chromosome-level genome assembly of the Chinese tupelo Nyssa sinensis.</title>
        <authorList>
            <person name="Yang X."/>
            <person name="Kang M."/>
            <person name="Yang Y."/>
            <person name="Xiong H."/>
            <person name="Wang M."/>
            <person name="Zhang Z."/>
            <person name="Wang Z."/>
            <person name="Wu H."/>
            <person name="Ma T."/>
            <person name="Liu J."/>
            <person name="Xi Z."/>
        </authorList>
    </citation>
    <scope>NUCLEOTIDE SEQUENCE [LARGE SCALE GENOMIC DNA]</scope>
    <source>
        <strain evidence="4">J267</strain>
        <tissue evidence="4">Leaf</tissue>
    </source>
</reference>
<dbReference type="EMBL" id="CM018046">
    <property type="protein sequence ID" value="KAA8526361.1"/>
    <property type="molecule type" value="Genomic_DNA"/>
</dbReference>
<dbReference type="Gene3D" id="3.30.420.10">
    <property type="entry name" value="Ribonuclease H-like superfamily/Ribonuclease H"/>
    <property type="match status" value="1"/>
</dbReference>
<evidence type="ECO:0000313" key="4">
    <source>
        <dbReference type="EMBL" id="KAA8526361.1"/>
    </source>
</evidence>
<dbReference type="InterPro" id="IPR036397">
    <property type="entry name" value="RNaseH_sf"/>
</dbReference>
<feature type="domain" description="3'-5' exonuclease" evidence="3">
    <location>
        <begin position="35"/>
        <end position="205"/>
    </location>
</feature>
<dbReference type="GO" id="GO:0008408">
    <property type="term" value="F:3'-5' exonuclease activity"/>
    <property type="evidence" value="ECO:0007669"/>
    <property type="project" value="InterPro"/>
</dbReference>
<dbReference type="GO" id="GO:0006139">
    <property type="term" value="P:nucleobase-containing compound metabolic process"/>
    <property type="evidence" value="ECO:0007669"/>
    <property type="project" value="InterPro"/>
</dbReference>
<dbReference type="GO" id="GO:0003676">
    <property type="term" value="F:nucleic acid binding"/>
    <property type="evidence" value="ECO:0007669"/>
    <property type="project" value="InterPro"/>
</dbReference>